<dbReference type="SUPFAM" id="SSF53300">
    <property type="entry name" value="vWA-like"/>
    <property type="match status" value="1"/>
</dbReference>
<organism evidence="2 3">
    <name type="scientific">Flagellimonas spongiicola</name>
    <dbReference type="NCBI Taxonomy" id="2942208"/>
    <lineage>
        <taxon>Bacteria</taxon>
        <taxon>Pseudomonadati</taxon>
        <taxon>Bacteroidota</taxon>
        <taxon>Flavobacteriia</taxon>
        <taxon>Flavobacteriales</taxon>
        <taxon>Flavobacteriaceae</taxon>
        <taxon>Flagellimonas</taxon>
    </lineage>
</organism>
<proteinExistence type="predicted"/>
<evidence type="ECO:0000313" key="3">
    <source>
        <dbReference type="Proteomes" id="UP001203607"/>
    </source>
</evidence>
<dbReference type="PANTHER" id="PTHR37947">
    <property type="entry name" value="BLL2462 PROTEIN"/>
    <property type="match status" value="1"/>
</dbReference>
<dbReference type="EMBL" id="JAMFMA010000001">
    <property type="protein sequence ID" value="MCL6273449.1"/>
    <property type="molecule type" value="Genomic_DNA"/>
</dbReference>
<sequence length="677" mass="77051">MDILTVLFVILAALAALGIVYFQYFFKKKKQGTQKYVLGALRFITIFCVFLLLINPQFVKNDYFIEKSKLILLTDGSSSMQEHTDSDSLNKFHQFVLSNAALQQRFDFHQYGFGSDLYQMDSISMQENNTDIAKSLKGIDEIFGKGPRTVILFSDGNQTLGQDYSYYNAPSNSSIHSVIVGDTTQFEDLVITSVNVNKYAFLENQFPLEVQLVYNGKRAVTSSLTIQMDGRIVYQENLNFHRQKKSHTVNALIEATSVGNKSIVVQTRVLDNERNQFNNTKESAIEVIDEKSKIGIVSELLHPDIGALKRAIEKNEQREVVLLRPNDSAENFEDINLFILYQPNRSFKRVYDYLDQTGVNRFTITGSKTDWFFLNQIQRSFFKEGLNQTEELLPVLNQGFSTFGIGELSMTGYPPLIGQLGDIELNGALDILITQRIRGVDLDAPLFCFLTEGSKKEAVLFGENVWRWRAQNYRDTQSFEDFDGLISKIMVFLSTNNRRNRLELDYDKVYDIGRNAKVRTSFYDKSYAFDPDANLTISIEGVSNDFTRNAPMLLKGPFYEIDLSDLKAGEYRFTVTESIEGISANGSFKIIDHNPEKQQFSADFGRLKQLSENNGGNVFFTNQLEDLVAELANGQKYTPIQKSRQNVVSLIDFSVLLGIIALALAFEWFIRKYNGLI</sequence>
<dbReference type="InterPro" id="IPR036465">
    <property type="entry name" value="vWFA_dom_sf"/>
</dbReference>
<name>A0ABT0PPY2_9FLAO</name>
<feature type="transmembrane region" description="Helical" evidence="1">
    <location>
        <begin position="6"/>
        <end position="24"/>
    </location>
</feature>
<protein>
    <submittedName>
        <fullName evidence="2">VWA domain-containing protein</fullName>
    </submittedName>
</protein>
<gene>
    <name evidence="2" type="ORF">M3P19_05475</name>
</gene>
<dbReference type="Proteomes" id="UP001203607">
    <property type="component" value="Unassembled WGS sequence"/>
</dbReference>
<dbReference type="RefSeq" id="WP_249656626.1">
    <property type="nucleotide sequence ID" value="NZ_JAMFMA010000001.1"/>
</dbReference>
<evidence type="ECO:0000313" key="2">
    <source>
        <dbReference type="EMBL" id="MCL6273449.1"/>
    </source>
</evidence>
<keyword evidence="1" id="KW-0472">Membrane</keyword>
<evidence type="ECO:0000256" key="1">
    <source>
        <dbReference type="SAM" id="Phobius"/>
    </source>
</evidence>
<keyword evidence="1" id="KW-0812">Transmembrane</keyword>
<comment type="caution">
    <text evidence="2">The sequence shown here is derived from an EMBL/GenBank/DDBJ whole genome shotgun (WGS) entry which is preliminary data.</text>
</comment>
<feature type="transmembrane region" description="Helical" evidence="1">
    <location>
        <begin position="36"/>
        <end position="54"/>
    </location>
</feature>
<dbReference type="PANTHER" id="PTHR37947:SF1">
    <property type="entry name" value="BLL2462 PROTEIN"/>
    <property type="match status" value="1"/>
</dbReference>
<keyword evidence="1" id="KW-1133">Transmembrane helix</keyword>
<accession>A0ABT0PPY2</accession>
<feature type="transmembrane region" description="Helical" evidence="1">
    <location>
        <begin position="647"/>
        <end position="670"/>
    </location>
</feature>
<keyword evidence="3" id="KW-1185">Reference proteome</keyword>
<reference evidence="2 3" key="1">
    <citation type="submission" date="2022-05" db="EMBL/GenBank/DDBJ databases">
        <authorList>
            <person name="Park J.-S."/>
        </authorList>
    </citation>
    <scope>NUCLEOTIDE SEQUENCE [LARGE SCALE GENOMIC DNA]</scope>
    <source>
        <strain evidence="2 3">2012CJ35-5</strain>
    </source>
</reference>